<evidence type="ECO:0000313" key="1">
    <source>
        <dbReference type="EMBL" id="GEB46363.1"/>
    </source>
</evidence>
<organism evidence="1 2">
    <name type="scientific">Microbacterium testaceum</name>
    <name type="common">Aureobacterium testaceum</name>
    <name type="synonym">Brevibacterium testaceum</name>
    <dbReference type="NCBI Taxonomy" id="2033"/>
    <lineage>
        <taxon>Bacteria</taxon>
        <taxon>Bacillati</taxon>
        <taxon>Actinomycetota</taxon>
        <taxon>Actinomycetes</taxon>
        <taxon>Micrococcales</taxon>
        <taxon>Microbacteriaceae</taxon>
        <taxon>Microbacterium</taxon>
    </lineage>
</organism>
<proteinExistence type="predicted"/>
<gene>
    <name evidence="1" type="ORF">MTE01_23080</name>
</gene>
<dbReference type="RefSeq" id="WP_103205887.1">
    <property type="nucleotide sequence ID" value="NZ_BJML01000007.1"/>
</dbReference>
<reference evidence="1 2" key="1">
    <citation type="submission" date="2019-06" db="EMBL/GenBank/DDBJ databases">
        <title>Whole genome shotgun sequence of Microbacterium testaceum NBRC 12675.</title>
        <authorList>
            <person name="Hosoyama A."/>
            <person name="Uohara A."/>
            <person name="Ohji S."/>
            <person name="Ichikawa N."/>
        </authorList>
    </citation>
    <scope>NUCLEOTIDE SEQUENCE [LARGE SCALE GENOMIC DNA]</scope>
    <source>
        <strain evidence="1 2">NBRC 12675</strain>
    </source>
</reference>
<dbReference type="AlphaFoldDB" id="A0A4Y3QNX1"/>
<protein>
    <submittedName>
        <fullName evidence="1">Uncharacterized protein</fullName>
    </submittedName>
</protein>
<accession>A0A4Y3QNX1</accession>
<comment type="caution">
    <text evidence="1">The sequence shown here is derived from an EMBL/GenBank/DDBJ whole genome shotgun (WGS) entry which is preliminary data.</text>
</comment>
<dbReference type="GeneID" id="57144994"/>
<evidence type="ECO:0000313" key="2">
    <source>
        <dbReference type="Proteomes" id="UP000319525"/>
    </source>
</evidence>
<dbReference type="Proteomes" id="UP000319525">
    <property type="component" value="Unassembled WGS sequence"/>
</dbReference>
<name>A0A4Y3QNX1_MICTE</name>
<dbReference type="EMBL" id="BJML01000007">
    <property type="protein sequence ID" value="GEB46363.1"/>
    <property type="molecule type" value="Genomic_DNA"/>
</dbReference>
<dbReference type="OrthoDB" id="5023161at2"/>
<sequence length="115" mass="12432">MPVRTLLDKALLEAWLTEFRTLGYLTGSDIRVLDQEDDTDPDTGLIVVDLTEAKTITYLQPITGEDGAWKATMEARDATIELGAVALVNLGNEVNVLGALVSFLEAKSKALLAAR</sequence>